<dbReference type="EMBL" id="CP073100">
    <property type="protein sequence ID" value="QUE51494.1"/>
    <property type="molecule type" value="Genomic_DNA"/>
</dbReference>
<dbReference type="KEGG" id="lamb:KBB96_01020"/>
<dbReference type="Proteomes" id="UP000676169">
    <property type="component" value="Chromosome"/>
</dbReference>
<dbReference type="Gene3D" id="2.30.30.700">
    <property type="entry name" value="SLA1 homology domain 1"/>
    <property type="match status" value="1"/>
</dbReference>
<reference evidence="1" key="1">
    <citation type="submission" date="2021-04" db="EMBL/GenBank/DDBJ databases">
        <title>Luteolibacter sp. 32A isolated from the skin of an Anderson's salamander (Ambystoma andersonii).</title>
        <authorList>
            <person name="Spergser J."/>
            <person name="Busse H.-J."/>
        </authorList>
    </citation>
    <scope>NUCLEOTIDE SEQUENCE</scope>
    <source>
        <strain evidence="1">32A</strain>
    </source>
</reference>
<dbReference type="AlphaFoldDB" id="A0A975IZQ8"/>
<organism evidence="1 2">
    <name type="scientific">Luteolibacter ambystomatis</name>
    <dbReference type="NCBI Taxonomy" id="2824561"/>
    <lineage>
        <taxon>Bacteria</taxon>
        <taxon>Pseudomonadati</taxon>
        <taxon>Verrucomicrobiota</taxon>
        <taxon>Verrucomicrobiia</taxon>
        <taxon>Verrucomicrobiales</taxon>
        <taxon>Verrucomicrobiaceae</taxon>
        <taxon>Luteolibacter</taxon>
    </lineage>
</organism>
<protein>
    <recommendedName>
        <fullName evidence="3">SLA1 homology domain-containing protein</fullName>
    </recommendedName>
</protein>
<proteinExistence type="predicted"/>
<sequence>MRPPFLPLLLLAACCHAEESSRTWTDSGGRSFEGSYVSATTEKVIIRRATDGKVFEVERDKLSQGDLDYLAAITRRSVPPGGEWGDRPDGPPDFRLRGRVGTMLTGYEASQANFGAPWPKSAGIAKPPAVTVGEQNAAEHRFIYESPHFRIQSDVALLDDLPVKIASILEAGFQAHHDLPLNNRRTRSPGAPKLRVSLYRTIEDFRADGGLPGTVGSYLAREDRLLIPLEGLGVKKAGSGYEFDFSAGFHNVRHELCHLLWADIGNMAGIWMSEGFAEYMACAPYDNLRFNFVRLPDAALEFAIGGNKKLASRSLGKEIVMPRLREFMSQSQPEFYEDPNKNYGLGLLLVYYFLVLDGDGSGGRFKAAIKACQDEGREEALSALSGGRDYVQLEKDFVNALRNKGVTVTFQ</sequence>
<accession>A0A975IZQ8</accession>
<evidence type="ECO:0008006" key="3">
    <source>
        <dbReference type="Google" id="ProtNLM"/>
    </source>
</evidence>
<gene>
    <name evidence="1" type="ORF">KBB96_01020</name>
</gene>
<evidence type="ECO:0000313" key="2">
    <source>
        <dbReference type="Proteomes" id="UP000676169"/>
    </source>
</evidence>
<dbReference type="RefSeq" id="WP_211631633.1">
    <property type="nucleotide sequence ID" value="NZ_CP073100.1"/>
</dbReference>
<keyword evidence="2" id="KW-1185">Reference proteome</keyword>
<evidence type="ECO:0000313" key="1">
    <source>
        <dbReference type="EMBL" id="QUE51494.1"/>
    </source>
</evidence>
<name>A0A975IZQ8_9BACT</name>